<dbReference type="InterPro" id="IPR029000">
    <property type="entry name" value="Cyclophilin-like_dom_sf"/>
</dbReference>
<dbReference type="GO" id="GO:0006457">
    <property type="term" value="P:protein folding"/>
    <property type="evidence" value="ECO:0007669"/>
    <property type="project" value="InterPro"/>
</dbReference>
<keyword evidence="4" id="KW-0802">TPR repeat</keyword>
<protein>
    <recommendedName>
        <fullName evidence="2">peptidylprolyl isomerase</fullName>
        <ecNumber evidence="2">5.2.1.8</ecNumber>
    </recommendedName>
</protein>
<evidence type="ECO:0000259" key="8">
    <source>
        <dbReference type="PROSITE" id="PS50072"/>
    </source>
</evidence>
<keyword evidence="6 9" id="KW-0413">Isomerase</keyword>
<keyword evidence="10" id="KW-1185">Reference proteome</keyword>
<keyword evidence="5" id="KW-0697">Rotamase</keyword>
<dbReference type="OrthoDB" id="407558at2759"/>
<dbReference type="InterPro" id="IPR020892">
    <property type="entry name" value="Cyclophilin-type_PPIase_CS"/>
</dbReference>
<proteinExistence type="predicted"/>
<sequence length="354" mass="38476">MSKVYCYFDITIGGKPLRERIVLELFSDVTPKTCENFRQLCLGNGGKTVEGTGVPMTYKGCSFHRVIPGFMIQGGDFTNHNGTGGVSIYGEKFEDENFEVPCDKSGLLAMANAGANTNGSQFFITTAPAPHLTGRHVVFGRVVRGMNSVRAVEQTPTGANDKPEEDCIVADCGTLDALPEVVPAEDGDAYPDYPEDVEPAMDDAKRIEAGEAIRQIGNTHFKNAAYESAIDKYQKAVRFLVQVENQEARPEVNEKLIACYNNNAMCAIKLGKWADARHAASLVLNLDPKNAKALFRRGTAALNGNDAEGAVEDLTHAHQSEPDNAEITTKLNEAKEKVKAQKAKLAANLKKMFS</sequence>
<name>A0A0N1IAQ4_LEPSE</name>
<dbReference type="PROSITE" id="PS50072">
    <property type="entry name" value="CSA_PPIASE_2"/>
    <property type="match status" value="1"/>
</dbReference>
<dbReference type="Proteomes" id="UP000038009">
    <property type="component" value="Unassembled WGS sequence"/>
</dbReference>
<dbReference type="Gene3D" id="2.40.100.10">
    <property type="entry name" value="Cyclophilin-like"/>
    <property type="match status" value="1"/>
</dbReference>
<comment type="caution">
    <text evidence="9">The sequence shown here is derived from an EMBL/GenBank/DDBJ whole genome shotgun (WGS) entry which is preliminary data.</text>
</comment>
<dbReference type="GO" id="GO:0005829">
    <property type="term" value="C:cytosol"/>
    <property type="evidence" value="ECO:0007669"/>
    <property type="project" value="TreeGrafter"/>
</dbReference>
<dbReference type="SMART" id="SM00028">
    <property type="entry name" value="TPR"/>
    <property type="match status" value="3"/>
</dbReference>
<dbReference type="InterPro" id="IPR011990">
    <property type="entry name" value="TPR-like_helical_dom_sf"/>
</dbReference>
<dbReference type="EC" id="5.2.1.8" evidence="2"/>
<evidence type="ECO:0000256" key="2">
    <source>
        <dbReference type="ARBA" id="ARBA00013194"/>
    </source>
</evidence>
<dbReference type="FunFam" id="2.40.100.10:FF:000054">
    <property type="entry name" value="Peptidyl-prolyl cis-trans isomerase D"/>
    <property type="match status" value="1"/>
</dbReference>
<dbReference type="Gene3D" id="1.25.40.10">
    <property type="entry name" value="Tetratricopeptide repeat domain"/>
    <property type="match status" value="1"/>
</dbReference>
<gene>
    <name evidence="9" type="ORF">ABL78_0167</name>
</gene>
<dbReference type="GO" id="GO:0003755">
    <property type="term" value="F:peptidyl-prolyl cis-trans isomerase activity"/>
    <property type="evidence" value="ECO:0007669"/>
    <property type="project" value="UniProtKB-KW"/>
</dbReference>
<dbReference type="PRINTS" id="PR00153">
    <property type="entry name" value="CSAPPISMRASE"/>
</dbReference>
<dbReference type="OMA" id="EMEQNCN"/>
<dbReference type="AlphaFoldDB" id="A0A0N1IAQ4"/>
<organism evidence="9 10">
    <name type="scientific">Leptomonas seymouri</name>
    <dbReference type="NCBI Taxonomy" id="5684"/>
    <lineage>
        <taxon>Eukaryota</taxon>
        <taxon>Discoba</taxon>
        <taxon>Euglenozoa</taxon>
        <taxon>Kinetoplastea</taxon>
        <taxon>Metakinetoplastina</taxon>
        <taxon>Trypanosomatida</taxon>
        <taxon>Trypanosomatidae</taxon>
        <taxon>Leishmaniinae</taxon>
        <taxon>Leptomonas</taxon>
    </lineage>
</organism>
<keyword evidence="7" id="KW-0175">Coiled coil</keyword>
<keyword evidence="3" id="KW-0677">Repeat</keyword>
<evidence type="ECO:0000313" key="10">
    <source>
        <dbReference type="Proteomes" id="UP000038009"/>
    </source>
</evidence>
<evidence type="ECO:0000256" key="7">
    <source>
        <dbReference type="SAM" id="Coils"/>
    </source>
</evidence>
<dbReference type="FunFam" id="1.25.40.10:FF:000029">
    <property type="entry name" value="peptidyl-prolyl cis-trans isomerase D"/>
    <property type="match status" value="1"/>
</dbReference>
<evidence type="ECO:0000256" key="3">
    <source>
        <dbReference type="ARBA" id="ARBA00022737"/>
    </source>
</evidence>
<dbReference type="SUPFAM" id="SSF50891">
    <property type="entry name" value="Cyclophilin-like"/>
    <property type="match status" value="1"/>
</dbReference>
<feature type="coiled-coil region" evidence="7">
    <location>
        <begin position="324"/>
        <end position="351"/>
    </location>
</feature>
<dbReference type="InterPro" id="IPR019734">
    <property type="entry name" value="TPR_rpt"/>
</dbReference>
<dbReference type="EMBL" id="LJSK01000002">
    <property type="protein sequence ID" value="KPI90731.1"/>
    <property type="molecule type" value="Genomic_DNA"/>
</dbReference>
<dbReference type="GO" id="GO:0016018">
    <property type="term" value="F:cyclosporin A binding"/>
    <property type="evidence" value="ECO:0007669"/>
    <property type="project" value="TreeGrafter"/>
</dbReference>
<accession>A0A0N1IAQ4</accession>
<dbReference type="SUPFAM" id="SSF48452">
    <property type="entry name" value="TPR-like"/>
    <property type="match status" value="1"/>
</dbReference>
<feature type="domain" description="PPIase cyclophilin-type" evidence="8">
    <location>
        <begin position="7"/>
        <end position="174"/>
    </location>
</feature>
<evidence type="ECO:0000256" key="4">
    <source>
        <dbReference type="ARBA" id="ARBA00022803"/>
    </source>
</evidence>
<dbReference type="InterPro" id="IPR002130">
    <property type="entry name" value="Cyclophilin-type_PPIase_dom"/>
</dbReference>
<dbReference type="PROSITE" id="PS00170">
    <property type="entry name" value="CSA_PPIASE_1"/>
    <property type="match status" value="1"/>
</dbReference>
<comment type="catalytic activity">
    <reaction evidence="1">
        <text>[protein]-peptidylproline (omega=180) = [protein]-peptidylproline (omega=0)</text>
        <dbReference type="Rhea" id="RHEA:16237"/>
        <dbReference type="Rhea" id="RHEA-COMP:10747"/>
        <dbReference type="Rhea" id="RHEA-COMP:10748"/>
        <dbReference type="ChEBI" id="CHEBI:83833"/>
        <dbReference type="ChEBI" id="CHEBI:83834"/>
        <dbReference type="EC" id="5.2.1.8"/>
    </reaction>
</comment>
<evidence type="ECO:0000313" key="9">
    <source>
        <dbReference type="EMBL" id="KPI90731.1"/>
    </source>
</evidence>
<dbReference type="PANTHER" id="PTHR11071:SF561">
    <property type="entry name" value="PEPTIDYL-PROLYL CIS-TRANS ISOMERASE D-RELATED"/>
    <property type="match status" value="1"/>
</dbReference>
<dbReference type="VEuPathDB" id="TriTrypDB:Lsey_0002_0550"/>
<reference evidence="9 10" key="1">
    <citation type="journal article" date="2015" name="PLoS Pathog.">
        <title>Leptomonas seymouri: Adaptations to the Dixenous Life Cycle Analyzed by Genome Sequencing, Transcriptome Profiling and Co-infection with Leishmania donovani.</title>
        <authorList>
            <person name="Kraeva N."/>
            <person name="Butenko A."/>
            <person name="Hlavacova J."/>
            <person name="Kostygov A."/>
            <person name="Myskova J."/>
            <person name="Grybchuk D."/>
            <person name="Lestinova T."/>
            <person name="Votypka J."/>
            <person name="Volf P."/>
            <person name="Opperdoes F."/>
            <person name="Flegontov P."/>
            <person name="Lukes J."/>
            <person name="Yurchenko V."/>
        </authorList>
    </citation>
    <scope>NUCLEOTIDE SEQUENCE [LARGE SCALE GENOMIC DNA]</scope>
    <source>
        <strain evidence="9 10">ATCC 30220</strain>
    </source>
</reference>
<evidence type="ECO:0000256" key="5">
    <source>
        <dbReference type="ARBA" id="ARBA00023110"/>
    </source>
</evidence>
<evidence type="ECO:0000256" key="1">
    <source>
        <dbReference type="ARBA" id="ARBA00000971"/>
    </source>
</evidence>
<dbReference type="PANTHER" id="PTHR11071">
    <property type="entry name" value="PEPTIDYL-PROLYL CIS-TRANS ISOMERASE"/>
    <property type="match status" value="1"/>
</dbReference>
<dbReference type="Pfam" id="PF00160">
    <property type="entry name" value="Pro_isomerase"/>
    <property type="match status" value="1"/>
</dbReference>
<evidence type="ECO:0000256" key="6">
    <source>
        <dbReference type="ARBA" id="ARBA00023235"/>
    </source>
</evidence>